<name>A0A1Y5P8R2_9MYCO</name>
<evidence type="ECO:0000313" key="1">
    <source>
        <dbReference type="EMBL" id="SBS73709.1"/>
    </source>
</evidence>
<gene>
    <name evidence="1" type="ORF">MHPYR_180005</name>
</gene>
<sequence length="109" mass="12434">MPTNEKRPAGNGADSTTTGCTQYIAGLHRRRAASWRTEPLHSGHRDPWRYDDPEPTERMVDGYRDAVEHLGILGLTAAPRIPEMRVLWRRGGDDQRLVRMLAERWEVAA</sequence>
<accession>A0A1Y5P8R2</accession>
<dbReference type="AlphaFoldDB" id="A0A1Y5P8R2"/>
<organism evidence="1">
    <name type="scientific">uncultured Mycobacterium sp</name>
    <dbReference type="NCBI Taxonomy" id="171292"/>
    <lineage>
        <taxon>Bacteria</taxon>
        <taxon>Bacillati</taxon>
        <taxon>Actinomycetota</taxon>
        <taxon>Actinomycetes</taxon>
        <taxon>Mycobacteriales</taxon>
        <taxon>Mycobacteriaceae</taxon>
        <taxon>Mycobacterium</taxon>
        <taxon>environmental samples</taxon>
    </lineage>
</organism>
<protein>
    <submittedName>
        <fullName evidence="1">Uncharacterized protein</fullName>
    </submittedName>
</protein>
<reference evidence="1" key="1">
    <citation type="submission" date="2016-03" db="EMBL/GenBank/DDBJ databases">
        <authorList>
            <person name="Ploux O."/>
        </authorList>
    </citation>
    <scope>NUCLEOTIDE SEQUENCE</scope>
    <source>
        <strain evidence="1">UC10</strain>
    </source>
</reference>
<dbReference type="EMBL" id="FLQS01000010">
    <property type="protein sequence ID" value="SBS73709.1"/>
    <property type="molecule type" value="Genomic_DNA"/>
</dbReference>
<proteinExistence type="predicted"/>